<keyword evidence="1" id="KW-0812">Transmembrane</keyword>
<organism evidence="2 3">
    <name type="scientific">Rothia nasimurium</name>
    <dbReference type="NCBI Taxonomy" id="85336"/>
    <lineage>
        <taxon>Bacteria</taxon>
        <taxon>Bacillati</taxon>
        <taxon>Actinomycetota</taxon>
        <taxon>Actinomycetes</taxon>
        <taxon>Micrococcales</taxon>
        <taxon>Micrococcaceae</taxon>
        <taxon>Rothia</taxon>
    </lineage>
</organism>
<gene>
    <name evidence="2" type="ORF">A7979_04050</name>
</gene>
<proteinExistence type="predicted"/>
<evidence type="ECO:0000313" key="3">
    <source>
        <dbReference type="Proteomes" id="UP000192359"/>
    </source>
</evidence>
<dbReference type="EMBL" id="LXWF01000040">
    <property type="protein sequence ID" value="ORC16498.1"/>
    <property type="molecule type" value="Genomic_DNA"/>
</dbReference>
<dbReference type="Proteomes" id="UP000192359">
    <property type="component" value="Unassembled WGS sequence"/>
</dbReference>
<keyword evidence="1" id="KW-0472">Membrane</keyword>
<evidence type="ECO:0000256" key="1">
    <source>
        <dbReference type="SAM" id="Phobius"/>
    </source>
</evidence>
<keyword evidence="3" id="KW-1185">Reference proteome</keyword>
<accession>A0A1Y1RNU7</accession>
<dbReference type="AlphaFoldDB" id="A0A1Y1RNU7"/>
<sequence length="139" mass="15384">MMARSSKPKGSGQTRKQKIFSSLAFLVSILIFVGYPALMWYNKENPVSRECTIEFAEISNSRSGTGGLSTSSTKLKIHTEDCGTVYVDRVADPGFRGSWQEMVDVVNEYQGQRLTLLFEPVQLPAEGDRVEGLGFVVPD</sequence>
<feature type="transmembrane region" description="Helical" evidence="1">
    <location>
        <begin position="20"/>
        <end position="41"/>
    </location>
</feature>
<comment type="caution">
    <text evidence="2">The sequence shown here is derived from an EMBL/GenBank/DDBJ whole genome shotgun (WGS) entry which is preliminary data.</text>
</comment>
<protein>
    <submittedName>
        <fullName evidence="2">Uncharacterized protein</fullName>
    </submittedName>
</protein>
<keyword evidence="1" id="KW-1133">Transmembrane helix</keyword>
<name>A0A1Y1RNU7_9MICC</name>
<reference evidence="2 3" key="1">
    <citation type="submission" date="2016-05" db="EMBL/GenBank/DDBJ databases">
        <title>Draft genome sequence of a porcine commensal Rothia nasimurium.</title>
        <authorList>
            <person name="Gaiser R.A."/>
            <person name="Van Baarlen P."/>
            <person name="Wells J.M."/>
        </authorList>
    </citation>
    <scope>NUCLEOTIDE SEQUENCE [LARGE SCALE GENOMIC DNA]</scope>
    <source>
        <strain evidence="2 3">PT-32</strain>
    </source>
</reference>
<dbReference type="RefSeq" id="WP_083092072.1">
    <property type="nucleotide sequence ID" value="NZ_LXWF01000040.1"/>
</dbReference>
<evidence type="ECO:0000313" key="2">
    <source>
        <dbReference type="EMBL" id="ORC16498.1"/>
    </source>
</evidence>